<dbReference type="GO" id="GO:0032259">
    <property type="term" value="P:methylation"/>
    <property type="evidence" value="ECO:0007669"/>
    <property type="project" value="UniProtKB-KW"/>
</dbReference>
<dbReference type="RefSeq" id="WP_398279233.1">
    <property type="nucleotide sequence ID" value="NZ_JBITLV010000003.1"/>
</dbReference>
<dbReference type="Pfam" id="PF01739">
    <property type="entry name" value="CheR"/>
    <property type="match status" value="1"/>
</dbReference>
<keyword evidence="5" id="KW-0949">S-adenosyl-L-methionine</keyword>
<dbReference type="InterPro" id="IPR022641">
    <property type="entry name" value="CheR_N"/>
</dbReference>
<evidence type="ECO:0000259" key="6">
    <source>
        <dbReference type="PROSITE" id="PS50123"/>
    </source>
</evidence>
<dbReference type="Proteomes" id="UP001612915">
    <property type="component" value="Unassembled WGS sequence"/>
</dbReference>
<evidence type="ECO:0000313" key="7">
    <source>
        <dbReference type="EMBL" id="MFI7587474.1"/>
    </source>
</evidence>
<dbReference type="InterPro" id="IPR026024">
    <property type="entry name" value="Chemotaxis_MeTrfase_CheR"/>
</dbReference>
<sequence>MTPGPVPAAAAVGRSGIDAADFAWIQEFVRRRTGIVMKAGKEALVLGRLDRRVRHHGLPDFASYVRLLARAEAGQGAVEELRVATDLLTTNETYFFREPQHLELLPRLLPAPPPGRPIRVWSAASSTGEEAWSIALVLADTLGPSGWEIVGTDVSGRVVQTANRGLYPLAAAEKIPRRLLKAYGLKGRGAHEGRFTLRSDLRERVSFREANLIEKLPSLGQFDIVFLRNVLIYFDEDTKRHILRQIHTLIRPGGHLVVGHAESITGLLDGVAPVVPSVYRVEGG</sequence>
<dbReference type="PANTHER" id="PTHR24422">
    <property type="entry name" value="CHEMOTAXIS PROTEIN METHYLTRANSFERASE"/>
    <property type="match status" value="1"/>
</dbReference>
<evidence type="ECO:0000256" key="5">
    <source>
        <dbReference type="ARBA" id="ARBA00022691"/>
    </source>
</evidence>
<gene>
    <name evidence="7" type="ORF">ACIB24_10420</name>
</gene>
<organism evidence="7 8">
    <name type="scientific">Spongisporangium articulatum</name>
    <dbReference type="NCBI Taxonomy" id="3362603"/>
    <lineage>
        <taxon>Bacteria</taxon>
        <taxon>Bacillati</taxon>
        <taxon>Actinomycetota</taxon>
        <taxon>Actinomycetes</taxon>
        <taxon>Kineosporiales</taxon>
        <taxon>Kineosporiaceae</taxon>
        <taxon>Spongisporangium</taxon>
    </lineage>
</organism>
<dbReference type="InterPro" id="IPR022642">
    <property type="entry name" value="CheR_C"/>
</dbReference>
<dbReference type="EMBL" id="JBITLV010000003">
    <property type="protein sequence ID" value="MFI7587474.1"/>
    <property type="molecule type" value="Genomic_DNA"/>
</dbReference>
<dbReference type="SMART" id="SM00138">
    <property type="entry name" value="MeTrc"/>
    <property type="match status" value="1"/>
</dbReference>
<keyword evidence="4" id="KW-0808">Transferase</keyword>
<dbReference type="CDD" id="cd02440">
    <property type="entry name" value="AdoMet_MTases"/>
    <property type="match status" value="1"/>
</dbReference>
<comment type="catalytic activity">
    <reaction evidence="1">
        <text>L-glutamyl-[protein] + S-adenosyl-L-methionine = [protein]-L-glutamate 5-O-methyl ester + S-adenosyl-L-homocysteine</text>
        <dbReference type="Rhea" id="RHEA:24452"/>
        <dbReference type="Rhea" id="RHEA-COMP:10208"/>
        <dbReference type="Rhea" id="RHEA-COMP:10311"/>
        <dbReference type="ChEBI" id="CHEBI:29973"/>
        <dbReference type="ChEBI" id="CHEBI:57856"/>
        <dbReference type="ChEBI" id="CHEBI:59789"/>
        <dbReference type="ChEBI" id="CHEBI:82795"/>
        <dbReference type="EC" id="2.1.1.80"/>
    </reaction>
</comment>
<feature type="domain" description="CheR-type methyltransferase" evidence="6">
    <location>
        <begin position="10"/>
        <end position="284"/>
    </location>
</feature>
<name>A0ABW8AM69_9ACTN</name>
<dbReference type="InterPro" id="IPR000780">
    <property type="entry name" value="CheR_MeTrfase"/>
</dbReference>
<dbReference type="PANTHER" id="PTHR24422:SF26">
    <property type="entry name" value="CHEMOTAXIS PROTEIN METHYLTRANSFERASE"/>
    <property type="match status" value="1"/>
</dbReference>
<reference evidence="7 8" key="1">
    <citation type="submission" date="2024-10" db="EMBL/GenBank/DDBJ databases">
        <title>The Natural Products Discovery Center: Release of the First 8490 Sequenced Strains for Exploring Actinobacteria Biosynthetic Diversity.</title>
        <authorList>
            <person name="Kalkreuter E."/>
            <person name="Kautsar S.A."/>
            <person name="Yang D."/>
            <person name="Bader C.D."/>
            <person name="Teijaro C.N."/>
            <person name="Fluegel L."/>
            <person name="Davis C.M."/>
            <person name="Simpson J.R."/>
            <person name="Lauterbach L."/>
            <person name="Steele A.D."/>
            <person name="Gui C."/>
            <person name="Meng S."/>
            <person name="Li G."/>
            <person name="Viehrig K."/>
            <person name="Ye F."/>
            <person name="Su P."/>
            <person name="Kiefer A.F."/>
            <person name="Nichols A."/>
            <person name="Cepeda A.J."/>
            <person name="Yan W."/>
            <person name="Fan B."/>
            <person name="Jiang Y."/>
            <person name="Adhikari A."/>
            <person name="Zheng C.-J."/>
            <person name="Schuster L."/>
            <person name="Cowan T.M."/>
            <person name="Smanski M.J."/>
            <person name="Chevrette M.G."/>
            <person name="De Carvalho L.P.S."/>
            <person name="Shen B."/>
        </authorList>
    </citation>
    <scope>NUCLEOTIDE SEQUENCE [LARGE SCALE GENOMIC DNA]</scope>
    <source>
        <strain evidence="7 8">NPDC049639</strain>
    </source>
</reference>
<evidence type="ECO:0000256" key="1">
    <source>
        <dbReference type="ARBA" id="ARBA00001541"/>
    </source>
</evidence>
<comment type="caution">
    <text evidence="7">The sequence shown here is derived from an EMBL/GenBank/DDBJ whole genome shotgun (WGS) entry which is preliminary data.</text>
</comment>
<evidence type="ECO:0000256" key="2">
    <source>
        <dbReference type="ARBA" id="ARBA00012534"/>
    </source>
</evidence>
<accession>A0ABW8AM69</accession>
<dbReference type="PIRSF" id="PIRSF000410">
    <property type="entry name" value="CheR"/>
    <property type="match status" value="1"/>
</dbReference>
<proteinExistence type="predicted"/>
<keyword evidence="8" id="KW-1185">Reference proteome</keyword>
<dbReference type="PRINTS" id="PR00996">
    <property type="entry name" value="CHERMTFRASE"/>
</dbReference>
<keyword evidence="3 7" id="KW-0489">Methyltransferase</keyword>
<dbReference type="InterPro" id="IPR036804">
    <property type="entry name" value="CheR_N_sf"/>
</dbReference>
<dbReference type="SUPFAM" id="SSF53335">
    <property type="entry name" value="S-adenosyl-L-methionine-dependent methyltransferases"/>
    <property type="match status" value="1"/>
</dbReference>
<dbReference type="EC" id="2.1.1.80" evidence="2"/>
<dbReference type="Gene3D" id="1.10.155.10">
    <property type="entry name" value="Chemotaxis receptor methyltransferase CheR, N-terminal domain"/>
    <property type="match status" value="1"/>
</dbReference>
<dbReference type="InterPro" id="IPR029063">
    <property type="entry name" value="SAM-dependent_MTases_sf"/>
</dbReference>
<dbReference type="SUPFAM" id="SSF47757">
    <property type="entry name" value="Chemotaxis receptor methyltransferase CheR, N-terminal domain"/>
    <property type="match status" value="1"/>
</dbReference>
<dbReference type="InterPro" id="IPR050903">
    <property type="entry name" value="Bact_Chemotaxis_MeTrfase"/>
</dbReference>
<evidence type="ECO:0000256" key="4">
    <source>
        <dbReference type="ARBA" id="ARBA00022679"/>
    </source>
</evidence>
<evidence type="ECO:0000313" key="8">
    <source>
        <dbReference type="Proteomes" id="UP001612915"/>
    </source>
</evidence>
<dbReference type="Pfam" id="PF03705">
    <property type="entry name" value="CheR_N"/>
    <property type="match status" value="1"/>
</dbReference>
<dbReference type="PROSITE" id="PS50123">
    <property type="entry name" value="CHER"/>
    <property type="match status" value="1"/>
</dbReference>
<protein>
    <recommendedName>
        <fullName evidence="2">protein-glutamate O-methyltransferase</fullName>
        <ecNumber evidence="2">2.1.1.80</ecNumber>
    </recommendedName>
</protein>
<evidence type="ECO:0000256" key="3">
    <source>
        <dbReference type="ARBA" id="ARBA00022603"/>
    </source>
</evidence>
<dbReference type="Gene3D" id="3.40.50.150">
    <property type="entry name" value="Vaccinia Virus protein VP39"/>
    <property type="match status" value="1"/>
</dbReference>
<dbReference type="GO" id="GO:0008168">
    <property type="term" value="F:methyltransferase activity"/>
    <property type="evidence" value="ECO:0007669"/>
    <property type="project" value="UniProtKB-KW"/>
</dbReference>